<keyword evidence="3" id="KW-0808">Transferase</keyword>
<evidence type="ECO:0000259" key="1">
    <source>
        <dbReference type="Pfam" id="PF01272"/>
    </source>
</evidence>
<sequence>MHDQPTSGLPPSLRISNRDATRLEALLDAPQWREHPAADALMAELSRAEIIDDDAMPTDVVGMHSRVECVDDASGERHSITPVYPHEADIDAGRVSILAPVASALLGLSPGQSIDWTLPGGRTLQLRVLDVSPG</sequence>
<evidence type="ECO:0000313" key="3">
    <source>
        <dbReference type="EMBL" id="TDK21732.1"/>
    </source>
</evidence>
<dbReference type="PANTHER" id="PTHR30437:SF5">
    <property type="entry name" value="REGULATOR OF NUCLEOSIDE DIPHOSPHATE KINASE"/>
    <property type="match status" value="1"/>
</dbReference>
<dbReference type="InterPro" id="IPR023459">
    <property type="entry name" value="Tscrpt_elong_fac_GreA/B_fam"/>
</dbReference>
<dbReference type="InterPro" id="IPR001437">
    <property type="entry name" value="Tscrpt_elong_fac_GreA/B_C"/>
</dbReference>
<keyword evidence="4" id="KW-1185">Reference proteome</keyword>
<dbReference type="InterPro" id="IPR036953">
    <property type="entry name" value="GreA/GreB_C_sf"/>
</dbReference>
<accession>A0A4R5TLA8</accession>
<feature type="domain" description="Regulator of nucleoside diphosphate kinase N-terminal" evidence="2">
    <location>
        <begin position="11"/>
        <end position="50"/>
    </location>
</feature>
<dbReference type="EMBL" id="SMTF01000015">
    <property type="protein sequence ID" value="TDK21732.1"/>
    <property type="molecule type" value="Genomic_DNA"/>
</dbReference>
<comment type="caution">
    <text evidence="3">The sequence shown here is derived from an EMBL/GenBank/DDBJ whole genome shotgun (WGS) entry which is preliminary data.</text>
</comment>
<dbReference type="RefSeq" id="WP_133323287.1">
    <property type="nucleotide sequence ID" value="NZ_SMTF01000015.1"/>
</dbReference>
<dbReference type="GO" id="GO:0070063">
    <property type="term" value="F:RNA polymerase binding"/>
    <property type="evidence" value="ECO:0007669"/>
    <property type="project" value="InterPro"/>
</dbReference>
<keyword evidence="3" id="KW-0418">Kinase</keyword>
<dbReference type="PANTHER" id="PTHR30437">
    <property type="entry name" value="TRANSCRIPTION ELONGATION FACTOR GREA"/>
    <property type="match status" value="1"/>
</dbReference>
<reference evidence="3 4" key="1">
    <citation type="submission" date="2019-03" db="EMBL/GenBank/DDBJ databases">
        <title>Luteimonas zhaokaii sp.nov., isolated from the rectal contents of Plateau pika in Yushu, Qinghai Province, China.</title>
        <authorList>
            <person name="Zhang G."/>
        </authorList>
    </citation>
    <scope>NUCLEOTIDE SEQUENCE [LARGE SCALE GENOMIC DNA]</scope>
    <source>
        <strain evidence="3 4">B9</strain>
    </source>
</reference>
<dbReference type="Proteomes" id="UP000294796">
    <property type="component" value="Unassembled WGS sequence"/>
</dbReference>
<dbReference type="GO" id="GO:0032784">
    <property type="term" value="P:regulation of DNA-templated transcription elongation"/>
    <property type="evidence" value="ECO:0007669"/>
    <property type="project" value="InterPro"/>
</dbReference>
<evidence type="ECO:0000313" key="4">
    <source>
        <dbReference type="Proteomes" id="UP000294796"/>
    </source>
</evidence>
<organism evidence="3 4">
    <name type="scientific">Luteimonas aestuarii</name>
    <dbReference type="NCBI Taxonomy" id="453837"/>
    <lineage>
        <taxon>Bacteria</taxon>
        <taxon>Pseudomonadati</taxon>
        <taxon>Pseudomonadota</taxon>
        <taxon>Gammaproteobacteria</taxon>
        <taxon>Lysobacterales</taxon>
        <taxon>Lysobacteraceae</taxon>
        <taxon>Luteimonas</taxon>
    </lineage>
</organism>
<name>A0A4R5TLA8_9GAMM</name>
<dbReference type="GO" id="GO:0006354">
    <property type="term" value="P:DNA-templated transcription elongation"/>
    <property type="evidence" value="ECO:0007669"/>
    <property type="project" value="TreeGrafter"/>
</dbReference>
<dbReference type="NCBIfam" id="NF004396">
    <property type="entry name" value="PRK05753.1"/>
    <property type="match status" value="1"/>
</dbReference>
<dbReference type="Pfam" id="PF14760">
    <property type="entry name" value="Rnk_N"/>
    <property type="match status" value="1"/>
</dbReference>
<dbReference type="GO" id="GO:0016301">
    <property type="term" value="F:kinase activity"/>
    <property type="evidence" value="ECO:0007669"/>
    <property type="project" value="UniProtKB-KW"/>
</dbReference>
<dbReference type="Gene3D" id="1.10.286.20">
    <property type="match status" value="1"/>
</dbReference>
<dbReference type="Pfam" id="PF01272">
    <property type="entry name" value="GreA_GreB"/>
    <property type="match status" value="1"/>
</dbReference>
<proteinExistence type="predicted"/>
<dbReference type="InterPro" id="IPR029462">
    <property type="entry name" value="Rnk_N"/>
</dbReference>
<dbReference type="Gene3D" id="3.10.50.30">
    <property type="entry name" value="Transcription elongation factor, GreA/GreB, C-terminal domain"/>
    <property type="match status" value="1"/>
</dbReference>
<dbReference type="SUPFAM" id="SSF54534">
    <property type="entry name" value="FKBP-like"/>
    <property type="match status" value="1"/>
</dbReference>
<dbReference type="AlphaFoldDB" id="A0A4R5TLA8"/>
<evidence type="ECO:0000259" key="2">
    <source>
        <dbReference type="Pfam" id="PF14760"/>
    </source>
</evidence>
<feature type="domain" description="Transcription elongation factor GreA/GreB C-terminal" evidence="1">
    <location>
        <begin position="57"/>
        <end position="132"/>
    </location>
</feature>
<dbReference type="GO" id="GO:0003677">
    <property type="term" value="F:DNA binding"/>
    <property type="evidence" value="ECO:0007669"/>
    <property type="project" value="InterPro"/>
</dbReference>
<protein>
    <submittedName>
        <fullName evidence="3">Nucleoside diphosphate kinase regulator</fullName>
    </submittedName>
</protein>
<dbReference type="OrthoDB" id="192847at2"/>
<gene>
    <name evidence="3" type="ORF">E2F46_14420</name>
</gene>